<evidence type="ECO:0000313" key="2">
    <source>
        <dbReference type="Proteomes" id="UP000182840"/>
    </source>
</evidence>
<organism evidence="1 2">
    <name type="scientific">Aquibium oceanicum</name>
    <dbReference type="NCBI Taxonomy" id="1670800"/>
    <lineage>
        <taxon>Bacteria</taxon>
        <taxon>Pseudomonadati</taxon>
        <taxon>Pseudomonadota</taxon>
        <taxon>Alphaproteobacteria</taxon>
        <taxon>Hyphomicrobiales</taxon>
        <taxon>Phyllobacteriaceae</taxon>
        <taxon>Aquibium</taxon>
    </lineage>
</organism>
<dbReference type="Proteomes" id="UP000182840">
    <property type="component" value="Chromosome"/>
</dbReference>
<dbReference type="AlphaFoldDB" id="A0A1L3SXK3"/>
<dbReference type="OrthoDB" id="8242073at2"/>
<evidence type="ECO:0000313" key="1">
    <source>
        <dbReference type="EMBL" id="APH74156.1"/>
    </source>
</evidence>
<reference evidence="2" key="1">
    <citation type="submission" date="2016-11" db="EMBL/GenBank/DDBJ databases">
        <title>Mesorhizobium oceanicum sp. nov., isolated from deep seawater in South China Sea.</title>
        <authorList>
            <person name="Fu G.-Y."/>
        </authorList>
    </citation>
    <scope>NUCLEOTIDE SEQUENCE [LARGE SCALE GENOMIC DNA]</scope>
    <source>
        <strain evidence="2">B7</strain>
    </source>
</reference>
<name>A0A1L3SXK3_9HYPH</name>
<sequence>MNTYEILTKARELVAAGWNKGHYGESANGITVGPLHEDAVCFCTMGALFRAAGTFDEDIVHPAVQALGFEYSGQVLLWNDEKDRTQDEVLARFDNAIKELAA</sequence>
<gene>
    <name evidence="1" type="ORF">BSQ44_24365</name>
</gene>
<dbReference type="Pfam" id="PF19698">
    <property type="entry name" value="DUF6197"/>
    <property type="match status" value="1"/>
</dbReference>
<proteinExistence type="predicted"/>
<dbReference type="RefSeq" id="WP_072607618.1">
    <property type="nucleotide sequence ID" value="NZ_CP018171.1"/>
</dbReference>
<dbReference type="KEGG" id="meso:BSQ44_24365"/>
<dbReference type="EMBL" id="CP018171">
    <property type="protein sequence ID" value="APH74156.1"/>
    <property type="molecule type" value="Genomic_DNA"/>
</dbReference>
<keyword evidence="2" id="KW-1185">Reference proteome</keyword>
<dbReference type="InterPro" id="IPR045677">
    <property type="entry name" value="DUF6197"/>
</dbReference>
<accession>A0A1L3SXK3</accession>
<protein>
    <submittedName>
        <fullName evidence="1">Uncharacterized protein</fullName>
    </submittedName>
</protein>